<feature type="transmembrane region" description="Helical" evidence="2">
    <location>
        <begin position="30"/>
        <end position="50"/>
    </location>
</feature>
<organism evidence="3 4">
    <name type="scientific">Candidatus Doudnabacteria bacterium CG10_big_fil_rev_8_21_14_0_10_41_10</name>
    <dbReference type="NCBI Taxonomy" id="1974551"/>
    <lineage>
        <taxon>Bacteria</taxon>
        <taxon>Candidatus Doudnaibacteriota</taxon>
    </lineage>
</organism>
<keyword evidence="2" id="KW-0472">Membrane</keyword>
<dbReference type="AlphaFoldDB" id="A0A2H0VEF5"/>
<protein>
    <submittedName>
        <fullName evidence="3">Uncharacterized protein</fullName>
    </submittedName>
</protein>
<feature type="region of interest" description="Disordered" evidence="1">
    <location>
        <begin position="1"/>
        <end position="22"/>
    </location>
</feature>
<dbReference type="Proteomes" id="UP000230557">
    <property type="component" value="Unassembled WGS sequence"/>
</dbReference>
<keyword evidence="2" id="KW-0812">Transmembrane</keyword>
<accession>A0A2H0VEF5</accession>
<evidence type="ECO:0000313" key="4">
    <source>
        <dbReference type="Proteomes" id="UP000230557"/>
    </source>
</evidence>
<keyword evidence="2" id="KW-1133">Transmembrane helix</keyword>
<reference evidence="4" key="1">
    <citation type="submission" date="2017-09" db="EMBL/GenBank/DDBJ databases">
        <title>Depth-based differentiation of microbial function through sediment-hosted aquifers and enrichment of novel symbionts in the deep terrestrial subsurface.</title>
        <authorList>
            <person name="Probst A.J."/>
            <person name="Ladd B."/>
            <person name="Jarett J.K."/>
            <person name="Geller-Mcgrath D.E."/>
            <person name="Sieber C.M.K."/>
            <person name="Emerson J.B."/>
            <person name="Anantharaman K."/>
            <person name="Thomas B.C."/>
            <person name="Malmstrom R."/>
            <person name="Stieglmeier M."/>
            <person name="Klingl A."/>
            <person name="Woyke T."/>
            <person name="Ryan C.M."/>
            <person name="Banfield J.F."/>
        </authorList>
    </citation>
    <scope>NUCLEOTIDE SEQUENCE [LARGE SCALE GENOMIC DNA]</scope>
</reference>
<comment type="caution">
    <text evidence="3">The sequence shown here is derived from an EMBL/GenBank/DDBJ whole genome shotgun (WGS) entry which is preliminary data.</text>
</comment>
<proteinExistence type="predicted"/>
<evidence type="ECO:0000256" key="1">
    <source>
        <dbReference type="SAM" id="MobiDB-lite"/>
    </source>
</evidence>
<name>A0A2H0VEF5_9BACT</name>
<sequence>MAKIDNCCHEEGSRGSETEKTEESRSNNNFWKIIALVFIALLFATQVFGVNIKSRMVGVIESYQTTKLEQAVLPAGGVDLPVVWGDLGAQMVAVGVIDPQEFEELYQKREGLSDEMKAALYSSNNGRIKITSDNAHVLLNLLWAFGLSNKNSILEEGPMVDEKYGGDAGKFASTGGWSLGIGSAMDHYSAHEFAVLTPAQQELVERVSKNIYRPCCGNSVYFPDCNHGMAMLGLLELMAAQGVVEDEMYKAVLQVNSFWFPDTYLTIAKYQKEKHGIPWDQVSPKEVLGSVFSSAAGYQGILAEIEPPKAGGGPSCGV</sequence>
<evidence type="ECO:0000256" key="2">
    <source>
        <dbReference type="SAM" id="Phobius"/>
    </source>
</evidence>
<dbReference type="EMBL" id="PFAJ01000015">
    <property type="protein sequence ID" value="PIR97475.1"/>
    <property type="molecule type" value="Genomic_DNA"/>
</dbReference>
<gene>
    <name evidence="3" type="ORF">COT91_01125</name>
</gene>
<evidence type="ECO:0000313" key="3">
    <source>
        <dbReference type="EMBL" id="PIR97475.1"/>
    </source>
</evidence>